<evidence type="ECO:0000313" key="3">
    <source>
        <dbReference type="Proteomes" id="UP000053820"/>
    </source>
</evidence>
<dbReference type="OrthoDB" id="1900998at2759"/>
<dbReference type="EMBL" id="KN839872">
    <property type="protein sequence ID" value="KIJ60425.1"/>
    <property type="molecule type" value="Genomic_DNA"/>
</dbReference>
<dbReference type="Proteomes" id="UP000053820">
    <property type="component" value="Unassembled WGS sequence"/>
</dbReference>
<name>A0A0C9VRH0_9AGAM</name>
<keyword evidence="1" id="KW-0812">Transmembrane</keyword>
<evidence type="ECO:0000313" key="2">
    <source>
        <dbReference type="EMBL" id="KIJ60425.1"/>
    </source>
</evidence>
<keyword evidence="1" id="KW-1133">Transmembrane helix</keyword>
<evidence type="ECO:0000256" key="1">
    <source>
        <dbReference type="SAM" id="Phobius"/>
    </source>
</evidence>
<organism evidence="2 3">
    <name type="scientific">Hydnomerulius pinastri MD-312</name>
    <dbReference type="NCBI Taxonomy" id="994086"/>
    <lineage>
        <taxon>Eukaryota</taxon>
        <taxon>Fungi</taxon>
        <taxon>Dikarya</taxon>
        <taxon>Basidiomycota</taxon>
        <taxon>Agaricomycotina</taxon>
        <taxon>Agaricomycetes</taxon>
        <taxon>Agaricomycetidae</taxon>
        <taxon>Boletales</taxon>
        <taxon>Boletales incertae sedis</taxon>
        <taxon>Leucogyrophana</taxon>
    </lineage>
</organism>
<evidence type="ECO:0008006" key="4">
    <source>
        <dbReference type="Google" id="ProtNLM"/>
    </source>
</evidence>
<dbReference type="HOGENOM" id="CLU_009123_17_1_1"/>
<keyword evidence="1" id="KW-0472">Membrane</keyword>
<feature type="non-terminal residue" evidence="2">
    <location>
        <position position="1"/>
    </location>
</feature>
<feature type="transmembrane region" description="Helical" evidence="1">
    <location>
        <begin position="6"/>
        <end position="25"/>
    </location>
</feature>
<dbReference type="AlphaFoldDB" id="A0A0C9VRH0"/>
<accession>A0A0C9VRH0</accession>
<protein>
    <recommendedName>
        <fullName evidence="4">HAT C-terminal dimerisation domain-containing protein</fullName>
    </recommendedName>
</protein>
<proteinExistence type="predicted"/>
<reference evidence="2 3" key="1">
    <citation type="submission" date="2014-04" db="EMBL/GenBank/DDBJ databases">
        <title>Evolutionary Origins and Diversification of the Mycorrhizal Mutualists.</title>
        <authorList>
            <consortium name="DOE Joint Genome Institute"/>
            <consortium name="Mycorrhizal Genomics Consortium"/>
            <person name="Kohler A."/>
            <person name="Kuo A."/>
            <person name="Nagy L.G."/>
            <person name="Floudas D."/>
            <person name="Copeland A."/>
            <person name="Barry K.W."/>
            <person name="Cichocki N."/>
            <person name="Veneault-Fourrey C."/>
            <person name="LaButti K."/>
            <person name="Lindquist E.A."/>
            <person name="Lipzen A."/>
            <person name="Lundell T."/>
            <person name="Morin E."/>
            <person name="Murat C."/>
            <person name="Riley R."/>
            <person name="Ohm R."/>
            <person name="Sun H."/>
            <person name="Tunlid A."/>
            <person name="Henrissat B."/>
            <person name="Grigoriev I.V."/>
            <person name="Hibbett D.S."/>
            <person name="Martin F."/>
        </authorList>
    </citation>
    <scope>NUCLEOTIDE SEQUENCE [LARGE SCALE GENOMIC DNA]</scope>
    <source>
        <strain evidence="2 3">MD-312</strain>
    </source>
</reference>
<keyword evidence="3" id="KW-1185">Reference proteome</keyword>
<sequence length="49" mass="5501">HEHDFTIILCMAWDILAIPGAIISIEQLFLSSQHLCTNQCLSLKAETMT</sequence>
<gene>
    <name evidence="2" type="ORF">HYDPIDRAFT_98751</name>
</gene>